<comment type="caution">
    <text evidence="2">The sequence shown here is derived from an EMBL/GenBank/DDBJ whole genome shotgun (WGS) entry which is preliminary data.</text>
</comment>
<dbReference type="Gene3D" id="3.20.20.80">
    <property type="entry name" value="Glycosidases"/>
    <property type="match status" value="1"/>
</dbReference>
<dbReference type="Proteomes" id="UP000321518">
    <property type="component" value="Unassembled WGS sequence"/>
</dbReference>
<sequence>MVLLISDAVLLLVQFSHMSASHALQGNFQNYGESDYAADFALAKEAGIDAFAMNVGHDPSDPAQLMKAFSAAKSSSFKLFFSFDMNYFSKPGSSDVMLTDYLGKYGGHHAHFLYNGRVFVSTFSGEVPGPPPSADLVPRKV</sequence>
<proteinExistence type="predicted"/>
<protein>
    <submittedName>
        <fullName evidence="2">Glucan endo-1,3-alpha-glucosidase, glycoside hydrolase family 71 protein</fullName>
    </submittedName>
</protein>
<keyword evidence="1" id="KW-0732">Signal</keyword>
<dbReference type="InterPro" id="IPR005197">
    <property type="entry name" value="Glyco_hydro_71"/>
</dbReference>
<organism evidence="2 3">
    <name type="scientific">Rhodotorula toruloides</name>
    <name type="common">Yeast</name>
    <name type="synonym">Rhodosporidium toruloides</name>
    <dbReference type="NCBI Taxonomy" id="5286"/>
    <lineage>
        <taxon>Eukaryota</taxon>
        <taxon>Fungi</taxon>
        <taxon>Dikarya</taxon>
        <taxon>Basidiomycota</taxon>
        <taxon>Pucciniomycotina</taxon>
        <taxon>Microbotryomycetes</taxon>
        <taxon>Sporidiobolales</taxon>
        <taxon>Sporidiobolaceae</taxon>
        <taxon>Rhodotorula</taxon>
    </lineage>
</organism>
<dbReference type="GO" id="GO:0051118">
    <property type="term" value="F:glucan endo-1,3-alpha-glucosidase activity"/>
    <property type="evidence" value="ECO:0007669"/>
    <property type="project" value="InterPro"/>
</dbReference>
<evidence type="ECO:0000313" key="3">
    <source>
        <dbReference type="Proteomes" id="UP000321518"/>
    </source>
</evidence>
<keyword evidence="2" id="KW-0378">Hydrolase</keyword>
<feature type="chain" id="PRO_5021971187" evidence="1">
    <location>
        <begin position="24"/>
        <end position="141"/>
    </location>
</feature>
<dbReference type="AlphaFoldDB" id="A0A511KIA6"/>
<dbReference type="EMBL" id="BJWK01000008">
    <property type="protein sequence ID" value="GEM09685.1"/>
    <property type="molecule type" value="Genomic_DNA"/>
</dbReference>
<gene>
    <name evidence="2" type="ORF">Rt10032_c08g3702</name>
</gene>
<feature type="signal peptide" evidence="1">
    <location>
        <begin position="1"/>
        <end position="23"/>
    </location>
</feature>
<dbReference type="Pfam" id="PF03659">
    <property type="entry name" value="Glyco_hydro_71"/>
    <property type="match status" value="1"/>
</dbReference>
<dbReference type="OrthoDB" id="3257981at2759"/>
<accession>A0A511KIA6</accession>
<evidence type="ECO:0000256" key="1">
    <source>
        <dbReference type="SAM" id="SignalP"/>
    </source>
</evidence>
<evidence type="ECO:0000313" key="2">
    <source>
        <dbReference type="EMBL" id="GEM09685.1"/>
    </source>
</evidence>
<reference evidence="2 3" key="1">
    <citation type="submission" date="2019-07" db="EMBL/GenBank/DDBJ databases">
        <title>Rhodotorula toruloides NBRC10032 genome sequencing.</title>
        <authorList>
            <person name="Shida Y."/>
            <person name="Takaku H."/>
            <person name="Ogasawara W."/>
            <person name="Mori K."/>
        </authorList>
    </citation>
    <scope>NUCLEOTIDE SEQUENCE [LARGE SCALE GENOMIC DNA]</scope>
    <source>
        <strain evidence="2 3">NBRC10032</strain>
    </source>
</reference>
<name>A0A511KIA6_RHOTO</name>